<gene>
    <name evidence="2" type="ORF">LENED_011985</name>
</gene>
<reference evidence="2 3" key="2">
    <citation type="submission" date="2017-02" db="EMBL/GenBank/DDBJ databases">
        <title>A genome survey and senescence transcriptome analysis in Lentinula edodes.</title>
        <authorList>
            <person name="Sakamoto Y."/>
            <person name="Nakade K."/>
            <person name="Sato S."/>
            <person name="Yoshida Y."/>
            <person name="Miyazaki K."/>
            <person name="Natsume S."/>
            <person name="Konno N."/>
        </authorList>
    </citation>
    <scope>NUCLEOTIDE SEQUENCE [LARGE SCALE GENOMIC DNA]</scope>
    <source>
        <strain evidence="2 3">NBRC 111202</strain>
    </source>
</reference>
<dbReference type="Proteomes" id="UP000188533">
    <property type="component" value="Unassembled WGS sequence"/>
</dbReference>
<feature type="coiled-coil region" evidence="1">
    <location>
        <begin position="23"/>
        <end position="50"/>
    </location>
</feature>
<organism evidence="2 3">
    <name type="scientific">Lentinula edodes</name>
    <name type="common">Shiitake mushroom</name>
    <name type="synonym">Lentinus edodes</name>
    <dbReference type="NCBI Taxonomy" id="5353"/>
    <lineage>
        <taxon>Eukaryota</taxon>
        <taxon>Fungi</taxon>
        <taxon>Dikarya</taxon>
        <taxon>Basidiomycota</taxon>
        <taxon>Agaricomycotina</taxon>
        <taxon>Agaricomycetes</taxon>
        <taxon>Agaricomycetidae</taxon>
        <taxon>Agaricales</taxon>
        <taxon>Marasmiineae</taxon>
        <taxon>Omphalotaceae</taxon>
        <taxon>Lentinula</taxon>
    </lineage>
</organism>
<accession>A0A1Q3ERI8</accession>
<proteinExistence type="predicted"/>
<sequence length="387" mass="44231">MPPTSRSLLVPRTLIAHPYCTENQRLLVRVRSLESQLADSQRENSSLTTALRDTSHALDARQREVEQLRSSSYEVLQHKVEYHSVLDQFHALDRALLVFPGQTVVQRLQALEEELCIVKRDRDVAVEELSTASRKASELKTVLLQQQGLVDETNALATRQRRCLEEFREEVHRTRDRAAFVEQMIKEYPDEGFYEVVLPPLSQLEEDLRRVATFAHRLYRSDPATVLHHHSRYIGAIIEAVVAFLRRGLDSDDPDVIAHNFRLALDYMQTARGIHGDLYMWSISSIQWFFNNAVDEDEGLHRLVLEHSRFDNDGPFLTAAQHAGFAAPPEGSMEPPLHRRMLVLSTAFPHQDGSERWDNVVPAIPSLDQSMVVWEQLNNAGVPSPHN</sequence>
<dbReference type="AlphaFoldDB" id="A0A1Q3ERI8"/>
<evidence type="ECO:0000313" key="2">
    <source>
        <dbReference type="EMBL" id="GAW09792.1"/>
    </source>
</evidence>
<protein>
    <submittedName>
        <fullName evidence="2">Uncharacterized protein</fullName>
    </submittedName>
</protein>
<reference evidence="2 3" key="1">
    <citation type="submission" date="2016-08" db="EMBL/GenBank/DDBJ databases">
        <authorList>
            <consortium name="Lentinula edodes genome sequencing consortium"/>
            <person name="Sakamoto Y."/>
            <person name="Nakade K."/>
            <person name="Sato S."/>
            <person name="Yoshida Y."/>
            <person name="Miyazaki K."/>
            <person name="Natsume S."/>
            <person name="Konno N."/>
        </authorList>
    </citation>
    <scope>NUCLEOTIDE SEQUENCE [LARGE SCALE GENOMIC DNA]</scope>
    <source>
        <strain evidence="2 3">NBRC 111202</strain>
    </source>
</reference>
<keyword evidence="1" id="KW-0175">Coiled coil</keyword>
<evidence type="ECO:0000313" key="3">
    <source>
        <dbReference type="Proteomes" id="UP000188533"/>
    </source>
</evidence>
<evidence type="ECO:0000256" key="1">
    <source>
        <dbReference type="SAM" id="Coils"/>
    </source>
</evidence>
<name>A0A1Q3ERI8_LENED</name>
<comment type="caution">
    <text evidence="2">The sequence shown here is derived from an EMBL/GenBank/DDBJ whole genome shotgun (WGS) entry which is preliminary data.</text>
</comment>
<keyword evidence="3" id="KW-1185">Reference proteome</keyword>
<dbReference type="EMBL" id="BDGU01001283">
    <property type="protein sequence ID" value="GAW09792.1"/>
    <property type="molecule type" value="Genomic_DNA"/>
</dbReference>